<accession>A0AAV4VVY8</accession>
<evidence type="ECO:0000256" key="1">
    <source>
        <dbReference type="SAM" id="SignalP"/>
    </source>
</evidence>
<name>A0AAV4VVY8_CAEEX</name>
<feature type="chain" id="PRO_5043360540" evidence="1">
    <location>
        <begin position="17"/>
        <end position="96"/>
    </location>
</feature>
<organism evidence="2 3">
    <name type="scientific">Caerostris extrusa</name>
    <name type="common">Bark spider</name>
    <name type="synonym">Caerostris bankana</name>
    <dbReference type="NCBI Taxonomy" id="172846"/>
    <lineage>
        <taxon>Eukaryota</taxon>
        <taxon>Metazoa</taxon>
        <taxon>Ecdysozoa</taxon>
        <taxon>Arthropoda</taxon>
        <taxon>Chelicerata</taxon>
        <taxon>Arachnida</taxon>
        <taxon>Araneae</taxon>
        <taxon>Araneomorphae</taxon>
        <taxon>Entelegynae</taxon>
        <taxon>Araneoidea</taxon>
        <taxon>Araneidae</taxon>
        <taxon>Caerostris</taxon>
    </lineage>
</organism>
<proteinExistence type="predicted"/>
<evidence type="ECO:0000313" key="2">
    <source>
        <dbReference type="EMBL" id="GIY74030.1"/>
    </source>
</evidence>
<dbReference type="EMBL" id="BPLR01015155">
    <property type="protein sequence ID" value="GIY74030.1"/>
    <property type="molecule type" value="Genomic_DNA"/>
</dbReference>
<keyword evidence="1" id="KW-0732">Signal</keyword>
<reference evidence="2 3" key="1">
    <citation type="submission" date="2021-06" db="EMBL/GenBank/DDBJ databases">
        <title>Caerostris extrusa draft genome.</title>
        <authorList>
            <person name="Kono N."/>
            <person name="Arakawa K."/>
        </authorList>
    </citation>
    <scope>NUCLEOTIDE SEQUENCE [LARGE SCALE GENOMIC DNA]</scope>
</reference>
<dbReference type="AlphaFoldDB" id="A0AAV4VVY8"/>
<protein>
    <submittedName>
        <fullName evidence="2">Uncharacterized protein</fullName>
    </submittedName>
</protein>
<feature type="signal peptide" evidence="1">
    <location>
        <begin position="1"/>
        <end position="16"/>
    </location>
</feature>
<gene>
    <name evidence="2" type="primary">AVEN_249685_1</name>
    <name evidence="2" type="ORF">CEXT_792511</name>
</gene>
<evidence type="ECO:0000313" key="3">
    <source>
        <dbReference type="Proteomes" id="UP001054945"/>
    </source>
</evidence>
<keyword evidence="3" id="KW-1185">Reference proteome</keyword>
<dbReference type="Proteomes" id="UP001054945">
    <property type="component" value="Unassembled WGS sequence"/>
</dbReference>
<sequence>MKSVLILALTVAAVECFQLCPPEFCKLFPNCEPKCGFGESLMKDGNCDCCGYCMLMEVSGEECTSNYLPPINPNTKFLVCQTGYMCDPETKRCVKN</sequence>
<comment type="caution">
    <text evidence="2">The sequence shown here is derived from an EMBL/GenBank/DDBJ whole genome shotgun (WGS) entry which is preliminary data.</text>
</comment>